<dbReference type="AlphaFoldDB" id="A0AAU9PFJ3"/>
<sequence length="98" mass="11208">MSCFSRHRSWNSPQFHGKTPLPSIEQTPCDKQLCKPTQMLKPIALQLRTKQFIQTIHLPTTTVIKGNFGIQNSPTDSIPKSEWQNYFFGNTFGSELKP</sequence>
<keyword evidence="3" id="KW-1185">Reference proteome</keyword>
<reference evidence="2 3" key="1">
    <citation type="submission" date="2022-01" db="EMBL/GenBank/DDBJ databases">
        <authorList>
            <person name="Xiong W."/>
            <person name="Schranz E."/>
        </authorList>
    </citation>
    <scope>NUCLEOTIDE SEQUENCE [LARGE SCALE GENOMIC DNA]</scope>
</reference>
<evidence type="ECO:0000313" key="2">
    <source>
        <dbReference type="EMBL" id="CAH1448536.1"/>
    </source>
</evidence>
<organism evidence="2 3">
    <name type="scientific">Lactuca virosa</name>
    <dbReference type="NCBI Taxonomy" id="75947"/>
    <lineage>
        <taxon>Eukaryota</taxon>
        <taxon>Viridiplantae</taxon>
        <taxon>Streptophyta</taxon>
        <taxon>Embryophyta</taxon>
        <taxon>Tracheophyta</taxon>
        <taxon>Spermatophyta</taxon>
        <taxon>Magnoliopsida</taxon>
        <taxon>eudicotyledons</taxon>
        <taxon>Gunneridae</taxon>
        <taxon>Pentapetalae</taxon>
        <taxon>asterids</taxon>
        <taxon>campanulids</taxon>
        <taxon>Asterales</taxon>
        <taxon>Asteraceae</taxon>
        <taxon>Cichorioideae</taxon>
        <taxon>Cichorieae</taxon>
        <taxon>Lactucinae</taxon>
        <taxon>Lactuca</taxon>
    </lineage>
</organism>
<evidence type="ECO:0000313" key="3">
    <source>
        <dbReference type="Proteomes" id="UP001157418"/>
    </source>
</evidence>
<feature type="region of interest" description="Disordered" evidence="1">
    <location>
        <begin position="1"/>
        <end position="26"/>
    </location>
</feature>
<gene>
    <name evidence="2" type="ORF">LVIROSA_LOCUS34073</name>
</gene>
<evidence type="ECO:0000256" key="1">
    <source>
        <dbReference type="SAM" id="MobiDB-lite"/>
    </source>
</evidence>
<proteinExistence type="predicted"/>
<protein>
    <submittedName>
        <fullName evidence="2">Uncharacterized protein</fullName>
    </submittedName>
</protein>
<dbReference type="Proteomes" id="UP001157418">
    <property type="component" value="Unassembled WGS sequence"/>
</dbReference>
<name>A0AAU9PFJ3_9ASTR</name>
<comment type="caution">
    <text evidence="2">The sequence shown here is derived from an EMBL/GenBank/DDBJ whole genome shotgun (WGS) entry which is preliminary data.</text>
</comment>
<accession>A0AAU9PFJ3</accession>
<dbReference type="EMBL" id="CAKMRJ010005634">
    <property type="protein sequence ID" value="CAH1448536.1"/>
    <property type="molecule type" value="Genomic_DNA"/>
</dbReference>